<evidence type="ECO:0000313" key="1">
    <source>
        <dbReference type="EMBL" id="URZ11338.1"/>
    </source>
</evidence>
<gene>
    <name evidence="1" type="ORF">CROST_020550</name>
</gene>
<dbReference type="STRING" id="84029.CROST_37390"/>
<dbReference type="EMBL" id="CP096983">
    <property type="protein sequence ID" value="URZ11338.1"/>
    <property type="molecule type" value="Genomic_DNA"/>
</dbReference>
<keyword evidence="2" id="KW-1185">Reference proteome</keyword>
<dbReference type="AlphaFoldDB" id="A0A1S8L0D1"/>
<protein>
    <submittedName>
        <fullName evidence="1">Uncharacterized protein</fullName>
    </submittedName>
</protein>
<accession>A0A1S8L0D1</accession>
<proteinExistence type="predicted"/>
<dbReference type="Proteomes" id="UP000190951">
    <property type="component" value="Chromosome"/>
</dbReference>
<reference evidence="1 2" key="1">
    <citation type="submission" date="2022-04" db="EMBL/GenBank/DDBJ databases">
        <title>Genome sequence of C. roseum typestrain.</title>
        <authorList>
            <person name="Poehlein A."/>
            <person name="Schoch T."/>
            <person name="Duerre P."/>
            <person name="Daniel R."/>
        </authorList>
    </citation>
    <scope>NUCLEOTIDE SEQUENCE [LARGE SCALE GENOMIC DNA]</scope>
    <source>
        <strain evidence="1 2">DSM 7320</strain>
    </source>
</reference>
<dbReference type="KEGG" id="crw:CROST_020550"/>
<name>A0A1S8L0D1_9CLOT</name>
<evidence type="ECO:0000313" key="2">
    <source>
        <dbReference type="Proteomes" id="UP000190951"/>
    </source>
</evidence>
<organism evidence="1 2">
    <name type="scientific">Clostridium felsineum</name>
    <dbReference type="NCBI Taxonomy" id="36839"/>
    <lineage>
        <taxon>Bacteria</taxon>
        <taxon>Bacillati</taxon>
        <taxon>Bacillota</taxon>
        <taxon>Clostridia</taxon>
        <taxon>Eubacteriales</taxon>
        <taxon>Clostridiaceae</taxon>
        <taxon>Clostridium</taxon>
    </lineage>
</organism>
<sequence>MDIYFDDNFAINVYGARIHNYKYYIRSNHVKRGILIKNESRKIYNKLLFNKVKSFN</sequence>